<feature type="region of interest" description="Disordered" evidence="2">
    <location>
        <begin position="337"/>
        <end position="486"/>
    </location>
</feature>
<dbReference type="AlphaFoldDB" id="A0A9W7XYJ7"/>
<feature type="compositionally biased region" description="Low complexity" evidence="2">
    <location>
        <begin position="337"/>
        <end position="369"/>
    </location>
</feature>
<feature type="compositionally biased region" description="Low complexity" evidence="2">
    <location>
        <begin position="861"/>
        <end position="885"/>
    </location>
</feature>
<dbReference type="Proteomes" id="UP001149813">
    <property type="component" value="Unassembled WGS sequence"/>
</dbReference>
<organism evidence="3 4">
    <name type="scientific">Coemansia erecta</name>
    <dbReference type="NCBI Taxonomy" id="147472"/>
    <lineage>
        <taxon>Eukaryota</taxon>
        <taxon>Fungi</taxon>
        <taxon>Fungi incertae sedis</taxon>
        <taxon>Zoopagomycota</taxon>
        <taxon>Kickxellomycotina</taxon>
        <taxon>Kickxellomycetes</taxon>
        <taxon>Kickxellales</taxon>
        <taxon>Kickxellaceae</taxon>
        <taxon>Coemansia</taxon>
    </lineage>
</organism>
<proteinExistence type="predicted"/>
<feature type="coiled-coil region" evidence="1">
    <location>
        <begin position="235"/>
        <end position="277"/>
    </location>
</feature>
<feature type="compositionally biased region" description="Acidic residues" evidence="2">
    <location>
        <begin position="372"/>
        <end position="381"/>
    </location>
</feature>
<accession>A0A9W7XYJ7</accession>
<gene>
    <name evidence="3" type="ORF">LPJ53_004609</name>
</gene>
<sequence>MACPNGGCNFTRMLLDMGSVRKYIYGRAPSEHIKSSGPGTADSSTNSSPFLSEKQLMDLETGSTSLAWQTKTPGALYFMLNSHAPIDARISQKVVSETLELAGKAADVSLPASEKAAEASINMYSSALAHGDEFPPSYHNISVNYTRLGRLHDASSAVAEKTDESSNVEANEREILPCNNTATDAPHHHEPATDAENAAPTFDQKLLEQNMYLMRSVRKLELTNQIIKEAYAAVQETLLAERQSKETQMQALERKHQDDMLKLVEEYQERAEQQQQQMGRGSSYLGSDSDLCGYDYDLSYRNTSSTSHKSTTKSVTSYPGHRADLSLFDISFNESASASSTSSRNSSPPTSPKKASAQNSSSAANSVPVRNEDDDEDDDADGISIMWERGSDVDGSDADTESIYSSSSSDDSDSDDDSDSGMDSSDDDNEEDNFDDGFGDDSRIVFGLEDDAKSISGSDSEHELASDMVRNSSDQNDDSEISDYSVEPSAPQLDLKHLLRPEDYADIDPAAAVISRYYANDNGTLDIAADIEDIPVDDDCDGSDNGDCFADSRFSESDDQVLDSLNHQSIWDAMRDPGMSGVVEDTSKSYDDREMERIVQLPADQRIAKFINRASSHLQQGARGGLSLGFMLYNLEMLSSQFASNHNSVLCAFVECLYRLTEAMSDGISSIRPSNDSCKPEAAMAAALPSALAKKNREDSRTLQQAATRIVKLLHTYITAPEDQQTVLQQLEKLSMANEDVRSTRHAMLLRAFYENELIDRTSISDWYGQQSADDAHSSAFPHAQLIRSKAAPLILELSDSAANNTSALEDLHHQLLNRHHSATGTNSSTAMSTPTHIAAATRVWAGSLTPVSDENATLTSQSSDSEYNSSSNSSNNGGRSAGTSVLNLGRKPDEPAPLAVDSLRPVKQVTFAAV</sequence>
<keyword evidence="4" id="KW-1185">Reference proteome</keyword>
<feature type="region of interest" description="Disordered" evidence="2">
    <location>
        <begin position="855"/>
        <end position="898"/>
    </location>
</feature>
<protein>
    <submittedName>
        <fullName evidence="3">Uncharacterized protein</fullName>
    </submittedName>
</protein>
<evidence type="ECO:0000313" key="4">
    <source>
        <dbReference type="Proteomes" id="UP001149813"/>
    </source>
</evidence>
<evidence type="ECO:0000313" key="3">
    <source>
        <dbReference type="EMBL" id="KAJ1720799.1"/>
    </source>
</evidence>
<dbReference type="OrthoDB" id="5569827at2759"/>
<dbReference type="SUPFAM" id="SSF48371">
    <property type="entry name" value="ARM repeat"/>
    <property type="match status" value="1"/>
</dbReference>
<keyword evidence="1" id="KW-0175">Coiled coil</keyword>
<evidence type="ECO:0000256" key="2">
    <source>
        <dbReference type="SAM" id="MobiDB-lite"/>
    </source>
</evidence>
<reference evidence="3" key="1">
    <citation type="submission" date="2022-07" db="EMBL/GenBank/DDBJ databases">
        <title>Phylogenomic reconstructions and comparative analyses of Kickxellomycotina fungi.</title>
        <authorList>
            <person name="Reynolds N.K."/>
            <person name="Stajich J.E."/>
            <person name="Barry K."/>
            <person name="Grigoriev I.V."/>
            <person name="Crous P."/>
            <person name="Smith M.E."/>
        </authorList>
    </citation>
    <scope>NUCLEOTIDE SEQUENCE</scope>
    <source>
        <strain evidence="3">NBRC 32514</strain>
    </source>
</reference>
<evidence type="ECO:0000256" key="1">
    <source>
        <dbReference type="SAM" id="Coils"/>
    </source>
</evidence>
<feature type="compositionally biased region" description="Acidic residues" evidence="2">
    <location>
        <begin position="410"/>
        <end position="439"/>
    </location>
</feature>
<dbReference type="Gene3D" id="1.25.40.180">
    <property type="match status" value="1"/>
</dbReference>
<dbReference type="InterPro" id="IPR016024">
    <property type="entry name" value="ARM-type_fold"/>
</dbReference>
<name>A0A9W7XYJ7_9FUNG</name>
<comment type="caution">
    <text evidence="3">The sequence shown here is derived from an EMBL/GenBank/DDBJ whole genome shotgun (WGS) entry which is preliminary data.</text>
</comment>
<dbReference type="EMBL" id="JANBOJ010000224">
    <property type="protein sequence ID" value="KAJ1720799.1"/>
    <property type="molecule type" value="Genomic_DNA"/>
</dbReference>